<dbReference type="CDD" id="cd24012">
    <property type="entry name" value="ASKHA_NBD_KDGal-kinase"/>
    <property type="match status" value="1"/>
</dbReference>
<dbReference type="Gene3D" id="3.30.420.310">
    <property type="entry name" value="2-keto-3-deoxy-galactonokinase, C-terminal domain"/>
    <property type="match status" value="1"/>
</dbReference>
<protein>
    <submittedName>
        <fullName evidence="1">2-dehydro-3-deoxygalactonokinase</fullName>
    </submittedName>
</protein>
<dbReference type="Gene3D" id="3.30.420.300">
    <property type="entry name" value="2-keto-3-deoxy-galactonokinase, substrate binding domain"/>
    <property type="match status" value="1"/>
</dbReference>
<dbReference type="Pfam" id="PF05035">
    <property type="entry name" value="DGOK"/>
    <property type="match status" value="1"/>
</dbReference>
<sequence length="305" mass="32166">MVGKPALLALDWGSTSLRAFLMDGAGAVLAERASEDGASRITGGAEAFEQALRRVAGEWLQPDLPVWACGMVGSQHGWREAPYAECPVALQELSRGAVRADGSEGLRVRIVPGVCWRSGQDGADVMRGEEIQVAGLLATQLSLAARCRIVLPGTHSKWVEVRDGRILSFRTFMTGELFAVLKQHSVLGRLMASSTTFHAEAFDEGLTRARMAAGRGLSGDLFSTRARVLLGQLQAEHSADYLSGLLVGHELAAALPATDADEPLALIGDPALCARYAHALQAFGRPAAAVAGNTAPQGLWALACA</sequence>
<accession>A0A848GY47</accession>
<dbReference type="EMBL" id="JABBFX010000001">
    <property type="protein sequence ID" value="NML43264.1"/>
    <property type="molecule type" value="Genomic_DNA"/>
</dbReference>
<dbReference type="GO" id="GO:0034194">
    <property type="term" value="P:D-galactonate catabolic process"/>
    <property type="evidence" value="ECO:0007669"/>
    <property type="project" value="InterPro"/>
</dbReference>
<organism evidence="1 2">
    <name type="scientific">Ramlibacter agri</name>
    <dbReference type="NCBI Taxonomy" id="2728837"/>
    <lineage>
        <taxon>Bacteria</taxon>
        <taxon>Pseudomonadati</taxon>
        <taxon>Pseudomonadota</taxon>
        <taxon>Betaproteobacteria</taxon>
        <taxon>Burkholderiales</taxon>
        <taxon>Comamonadaceae</taxon>
        <taxon>Ramlibacter</taxon>
    </lineage>
</organism>
<dbReference type="InterPro" id="IPR042257">
    <property type="entry name" value="DGOK_C"/>
</dbReference>
<comment type="caution">
    <text evidence="1">The sequence shown here is derived from an EMBL/GenBank/DDBJ whole genome shotgun (WGS) entry which is preliminary data.</text>
</comment>
<keyword evidence="1" id="KW-0418">Kinase</keyword>
<keyword evidence="1" id="KW-0808">Transferase</keyword>
<proteinExistence type="predicted"/>
<keyword evidence="2" id="KW-1185">Reference proteome</keyword>
<evidence type="ECO:0000313" key="2">
    <source>
        <dbReference type="Proteomes" id="UP000541185"/>
    </source>
</evidence>
<dbReference type="GO" id="GO:0008671">
    <property type="term" value="F:2-dehydro-3-deoxygalactonokinase activity"/>
    <property type="evidence" value="ECO:0007669"/>
    <property type="project" value="InterPro"/>
</dbReference>
<gene>
    <name evidence="1" type="ORF">HHL11_05845</name>
</gene>
<dbReference type="InterPro" id="IPR042258">
    <property type="entry name" value="DGOK_N"/>
</dbReference>
<name>A0A848GY47_9BURK</name>
<dbReference type="AlphaFoldDB" id="A0A848GY47"/>
<dbReference type="RefSeq" id="WP_169417484.1">
    <property type="nucleotide sequence ID" value="NZ_JABBFX010000001.1"/>
</dbReference>
<dbReference type="Proteomes" id="UP000541185">
    <property type="component" value="Unassembled WGS sequence"/>
</dbReference>
<reference evidence="1 2" key="1">
    <citation type="submission" date="2020-04" db="EMBL/GenBank/DDBJ databases">
        <title>Ramlibacter sp. G-1-2-2 isolated from soil.</title>
        <authorList>
            <person name="Dahal R.H."/>
        </authorList>
    </citation>
    <scope>NUCLEOTIDE SEQUENCE [LARGE SCALE GENOMIC DNA]</scope>
    <source>
        <strain evidence="1 2">G-1-2-2</strain>
    </source>
</reference>
<dbReference type="InterPro" id="IPR007729">
    <property type="entry name" value="DGOK"/>
</dbReference>
<evidence type="ECO:0000313" key="1">
    <source>
        <dbReference type="EMBL" id="NML43264.1"/>
    </source>
</evidence>